<dbReference type="Gene3D" id="3.40.50.200">
    <property type="entry name" value="Peptidase S8/S53 domain"/>
    <property type="match status" value="1"/>
</dbReference>
<dbReference type="PROSITE" id="PS00138">
    <property type="entry name" value="SUBTILASE_SER"/>
    <property type="match status" value="1"/>
</dbReference>
<dbReference type="PROSITE" id="PS51892">
    <property type="entry name" value="SUBTILASE"/>
    <property type="match status" value="1"/>
</dbReference>
<keyword evidence="2" id="KW-0645">Protease</keyword>
<comment type="caution">
    <text evidence="5">Lacks conserved residue(s) required for the propagation of feature annotation.</text>
</comment>
<comment type="caution">
    <text evidence="8">The sequence shown here is derived from an EMBL/GenBank/DDBJ whole genome shotgun (WGS) entry which is preliminary data.</text>
</comment>
<dbReference type="InterPro" id="IPR051048">
    <property type="entry name" value="Peptidase_S8/S53_subtilisin"/>
</dbReference>
<keyword evidence="6" id="KW-1133">Transmembrane helix</keyword>
<gene>
    <name evidence="8" type="ORF">CCUS01_01110</name>
</gene>
<evidence type="ECO:0000256" key="1">
    <source>
        <dbReference type="ARBA" id="ARBA00011073"/>
    </source>
</evidence>
<evidence type="ECO:0000259" key="7">
    <source>
        <dbReference type="Pfam" id="PF00082"/>
    </source>
</evidence>
<keyword evidence="6" id="KW-0812">Transmembrane</keyword>
<dbReference type="InterPro" id="IPR023828">
    <property type="entry name" value="Peptidase_S8_Ser-AS"/>
</dbReference>
<keyword evidence="6" id="KW-0472">Membrane</keyword>
<evidence type="ECO:0000313" key="8">
    <source>
        <dbReference type="EMBL" id="KAK1466261.1"/>
    </source>
</evidence>
<dbReference type="GO" id="GO:0006508">
    <property type="term" value="P:proteolysis"/>
    <property type="evidence" value="ECO:0007669"/>
    <property type="project" value="UniProtKB-KW"/>
</dbReference>
<keyword evidence="3" id="KW-0378">Hydrolase</keyword>
<protein>
    <submittedName>
        <fullName evidence="8">Serine endopeptidase</fullName>
    </submittedName>
</protein>
<evidence type="ECO:0000313" key="9">
    <source>
        <dbReference type="Proteomes" id="UP001239213"/>
    </source>
</evidence>
<dbReference type="InterPro" id="IPR000209">
    <property type="entry name" value="Peptidase_S8/S53_dom"/>
</dbReference>
<comment type="similarity">
    <text evidence="1 5">Belongs to the peptidase S8 family.</text>
</comment>
<dbReference type="PANTHER" id="PTHR43399">
    <property type="entry name" value="SUBTILISIN-RELATED"/>
    <property type="match status" value="1"/>
</dbReference>
<keyword evidence="4" id="KW-0720">Serine protease</keyword>
<sequence length="186" mass="20164">MMLRIPSLLKAKRTMKRLPGSLNASPWVKCMCALTCLDNDCTRSMLRKSSVTASHERSDVASIVVSERNTVTPGFLSVDSSWGPTYELDIKPQFVAPGGMVLSTFPRSKGYYAVLTGTSMACPLAAGIYALLMEARGTKDPEELETIISSTSKPVKFHDGRNESPFLAPVPQQGSGMIQAYDAARV</sequence>
<dbReference type="EMBL" id="MPDP01000260">
    <property type="protein sequence ID" value="KAK1466261.1"/>
    <property type="molecule type" value="Genomic_DNA"/>
</dbReference>
<accession>A0AAI9UZ78</accession>
<dbReference type="PANTHER" id="PTHR43399:SF4">
    <property type="entry name" value="CELL WALL-ASSOCIATED PROTEASE"/>
    <property type="match status" value="1"/>
</dbReference>
<evidence type="ECO:0000256" key="5">
    <source>
        <dbReference type="PROSITE-ProRule" id="PRU01240"/>
    </source>
</evidence>
<name>A0AAI9UZ78_9PEZI</name>
<dbReference type="InterPro" id="IPR036852">
    <property type="entry name" value="Peptidase_S8/S53_dom_sf"/>
</dbReference>
<dbReference type="Pfam" id="PF00082">
    <property type="entry name" value="Peptidase_S8"/>
    <property type="match status" value="1"/>
</dbReference>
<feature type="domain" description="Peptidase S8/S53" evidence="7">
    <location>
        <begin position="61"/>
        <end position="153"/>
    </location>
</feature>
<dbReference type="Proteomes" id="UP001239213">
    <property type="component" value="Unassembled WGS sequence"/>
</dbReference>
<dbReference type="SUPFAM" id="SSF52743">
    <property type="entry name" value="Subtilisin-like"/>
    <property type="match status" value="1"/>
</dbReference>
<evidence type="ECO:0000256" key="2">
    <source>
        <dbReference type="ARBA" id="ARBA00022670"/>
    </source>
</evidence>
<evidence type="ECO:0000256" key="4">
    <source>
        <dbReference type="ARBA" id="ARBA00022825"/>
    </source>
</evidence>
<proteinExistence type="inferred from homology"/>
<evidence type="ECO:0000256" key="6">
    <source>
        <dbReference type="SAM" id="Phobius"/>
    </source>
</evidence>
<organism evidence="8 9">
    <name type="scientific">Colletotrichum cuscutae</name>
    <dbReference type="NCBI Taxonomy" id="1209917"/>
    <lineage>
        <taxon>Eukaryota</taxon>
        <taxon>Fungi</taxon>
        <taxon>Dikarya</taxon>
        <taxon>Ascomycota</taxon>
        <taxon>Pezizomycotina</taxon>
        <taxon>Sordariomycetes</taxon>
        <taxon>Hypocreomycetidae</taxon>
        <taxon>Glomerellales</taxon>
        <taxon>Glomerellaceae</taxon>
        <taxon>Colletotrichum</taxon>
        <taxon>Colletotrichum acutatum species complex</taxon>
    </lineage>
</organism>
<dbReference type="AlphaFoldDB" id="A0AAI9UZ78"/>
<evidence type="ECO:0000256" key="3">
    <source>
        <dbReference type="ARBA" id="ARBA00022801"/>
    </source>
</evidence>
<reference evidence="8" key="1">
    <citation type="submission" date="2016-11" db="EMBL/GenBank/DDBJ databases">
        <title>The genome sequence of Colletotrichum cuscutae.</title>
        <authorList>
            <person name="Baroncelli R."/>
        </authorList>
    </citation>
    <scope>NUCLEOTIDE SEQUENCE</scope>
    <source>
        <strain evidence="8">IMI 304802</strain>
    </source>
</reference>
<feature type="transmembrane region" description="Helical" evidence="6">
    <location>
        <begin position="110"/>
        <end position="132"/>
    </location>
</feature>
<dbReference type="GO" id="GO:0004252">
    <property type="term" value="F:serine-type endopeptidase activity"/>
    <property type="evidence" value="ECO:0007669"/>
    <property type="project" value="InterPro"/>
</dbReference>
<keyword evidence="9" id="KW-1185">Reference proteome</keyword>